<feature type="signal peptide" evidence="2">
    <location>
        <begin position="1"/>
        <end position="25"/>
    </location>
</feature>
<keyword evidence="2 4" id="KW-0449">Lipoprotein</keyword>
<keyword evidence="2" id="KW-0732">Signal</keyword>
<dbReference type="Pfam" id="PF02321">
    <property type="entry name" value="OEP"/>
    <property type="match status" value="2"/>
</dbReference>
<dbReference type="Proteomes" id="UP000199706">
    <property type="component" value="Unassembled WGS sequence"/>
</dbReference>
<keyword evidence="2" id="KW-1134">Transmembrane beta strand</keyword>
<dbReference type="GO" id="GO:0015562">
    <property type="term" value="F:efflux transmembrane transporter activity"/>
    <property type="evidence" value="ECO:0007669"/>
    <property type="project" value="InterPro"/>
</dbReference>
<dbReference type="GO" id="GO:0005886">
    <property type="term" value="C:plasma membrane"/>
    <property type="evidence" value="ECO:0007669"/>
    <property type="project" value="UniProtKB-SubCell"/>
</dbReference>
<protein>
    <submittedName>
        <fullName evidence="4">Efflux transporter, outer membrane factor (OMF) lipoprotein, NodT family</fullName>
    </submittedName>
</protein>
<keyword evidence="2" id="KW-0472">Membrane</keyword>
<reference evidence="4 5" key="1">
    <citation type="submission" date="2016-10" db="EMBL/GenBank/DDBJ databases">
        <authorList>
            <person name="de Groot N.N."/>
        </authorList>
    </citation>
    <scope>NUCLEOTIDE SEQUENCE [LARGE SCALE GENOMIC DNA]</scope>
    <source>
        <strain evidence="4 5">LMG 2247</strain>
    </source>
</reference>
<comment type="similarity">
    <text evidence="1 2">Belongs to the outer membrane factor (OMF) (TC 1.B.17) family.</text>
</comment>
<dbReference type="Gene3D" id="1.20.1600.10">
    <property type="entry name" value="Outer membrane efflux proteins (OEP)"/>
    <property type="match status" value="1"/>
</dbReference>
<dbReference type="OrthoDB" id="9770517at2"/>
<evidence type="ECO:0000313" key="5">
    <source>
        <dbReference type="Proteomes" id="UP000199706"/>
    </source>
</evidence>
<dbReference type="SUPFAM" id="SSF56954">
    <property type="entry name" value="Outer membrane efflux proteins (OEP)"/>
    <property type="match status" value="1"/>
</dbReference>
<feature type="compositionally biased region" description="Low complexity" evidence="3">
    <location>
        <begin position="487"/>
        <end position="534"/>
    </location>
</feature>
<name>A0A1G8BW25_9BURK</name>
<comment type="subcellular location">
    <subcellularLocation>
        <location evidence="2">Cell membrane</location>
        <topology evidence="2">Lipid-anchor</topology>
    </subcellularLocation>
</comment>
<dbReference type="AlphaFoldDB" id="A0A1G8BW25"/>
<evidence type="ECO:0000256" key="2">
    <source>
        <dbReference type="RuleBase" id="RU362097"/>
    </source>
</evidence>
<dbReference type="InterPro" id="IPR003423">
    <property type="entry name" value="OMP_efflux"/>
</dbReference>
<keyword evidence="2" id="KW-0812">Transmembrane</keyword>
<dbReference type="RefSeq" id="WP_090686466.1">
    <property type="nucleotide sequence ID" value="NZ_CADERL010000004.1"/>
</dbReference>
<evidence type="ECO:0000256" key="3">
    <source>
        <dbReference type="SAM" id="MobiDB-lite"/>
    </source>
</evidence>
<dbReference type="InterPro" id="IPR010131">
    <property type="entry name" value="MdtP/NodT-like"/>
</dbReference>
<dbReference type="PROSITE" id="PS51257">
    <property type="entry name" value="PROKAR_LIPOPROTEIN"/>
    <property type="match status" value="1"/>
</dbReference>
<sequence>MANPVFKRVGHARALALSGTALALAACSFGPNGNPPALPQPAHYGIEPQVTETVPAQGVTQQFVVGAQPVPTWWHLYQSDDLNALVDEGLRNSPTLAATDKSLTAAREQLHAQIGSSMLPTIDANGQAARQRALAIPEAGPNTFLYNTFVGQLQAQYTIDLFGASRLANAALASRVNVQVFQLESARRALAANIVTAAITSAALHAQIDTTERLVTLANDDARDMARRYTLGAVSHADMLNAQQNAASLSASLPGLKQQWTTTRHALAVLLGRTPDAAPTDLDLAQLHVPEQVPVVVPSELLRARPDIRAADAALKAAAADVGVATARMYPSLSLTASMGQGGFSWPAAISGAGAIWAVAGSLSQPIFHGGALFAQRRAALATYDATTEQYKQTVLSAFQNVADTLAALEHDAQALDAANVAARAAHGISDETAARYRLGAVPVSAARSSEQQFRNAQLDEIRLAGARLTDTAALFQAMGTPPVDEASASATKGTAGTVGAAGSPGDSGTEGTAGSTSAQGAPAAAASMPISTSKSEGTAPG</sequence>
<dbReference type="PANTHER" id="PTHR30203:SF33">
    <property type="entry name" value="BLR4455 PROTEIN"/>
    <property type="match status" value="1"/>
</dbReference>
<feature type="chain" id="PRO_5011332992" evidence="2">
    <location>
        <begin position="26"/>
        <end position="542"/>
    </location>
</feature>
<organism evidence="4 5">
    <name type="scientific">Paraburkholderia phenazinium</name>
    <dbReference type="NCBI Taxonomy" id="60549"/>
    <lineage>
        <taxon>Bacteria</taxon>
        <taxon>Pseudomonadati</taxon>
        <taxon>Pseudomonadota</taxon>
        <taxon>Betaproteobacteria</taxon>
        <taxon>Burkholderiales</taxon>
        <taxon>Burkholderiaceae</taxon>
        <taxon>Paraburkholderia</taxon>
    </lineage>
</organism>
<evidence type="ECO:0000256" key="1">
    <source>
        <dbReference type="ARBA" id="ARBA00007613"/>
    </source>
</evidence>
<proteinExistence type="inferred from homology"/>
<dbReference type="Gene3D" id="2.20.200.10">
    <property type="entry name" value="Outer membrane efflux proteins (OEP)"/>
    <property type="match status" value="1"/>
</dbReference>
<dbReference type="NCBIfam" id="TIGR01845">
    <property type="entry name" value="outer_NodT"/>
    <property type="match status" value="1"/>
</dbReference>
<gene>
    <name evidence="4" type="ORF">SAMN05216466_109181</name>
</gene>
<feature type="region of interest" description="Disordered" evidence="3">
    <location>
        <begin position="483"/>
        <end position="542"/>
    </location>
</feature>
<evidence type="ECO:0000313" key="4">
    <source>
        <dbReference type="EMBL" id="SDH37436.1"/>
    </source>
</evidence>
<dbReference type="PANTHER" id="PTHR30203">
    <property type="entry name" value="OUTER MEMBRANE CATION EFFLUX PROTEIN"/>
    <property type="match status" value="1"/>
</dbReference>
<dbReference type="EMBL" id="FNCJ01000009">
    <property type="protein sequence ID" value="SDH37436.1"/>
    <property type="molecule type" value="Genomic_DNA"/>
</dbReference>
<accession>A0A1G8BW25</accession>
<keyword evidence="2" id="KW-0564">Palmitate</keyword>